<reference evidence="1 2" key="1">
    <citation type="submission" date="2015-01" db="EMBL/GenBank/DDBJ databases">
        <authorList>
            <person name="Xiang T."/>
            <person name="Song Y."/>
            <person name="Huang L."/>
            <person name="Wang B."/>
            <person name="Wu P."/>
        </authorList>
    </citation>
    <scope>NUCLEOTIDE SEQUENCE [LARGE SCALE GENOMIC DNA]</scope>
    <source>
        <strain evidence="1 2">CcD93</strain>
    </source>
</reference>
<evidence type="ECO:0000313" key="1">
    <source>
        <dbReference type="EMBL" id="CEN50661.1"/>
    </source>
</evidence>
<name>A0A0B7IFH3_9FLAO</name>
<proteinExistence type="predicted"/>
<accession>A0A0B7IFH3</accession>
<protein>
    <submittedName>
        <fullName evidence="1">Uncharacterized protein</fullName>
    </submittedName>
</protein>
<dbReference type="EMBL" id="CDOL01000024">
    <property type="protein sequence ID" value="CEN50661.1"/>
    <property type="molecule type" value="Genomic_DNA"/>
</dbReference>
<evidence type="ECO:0000313" key="2">
    <source>
        <dbReference type="Proteomes" id="UP000038200"/>
    </source>
</evidence>
<gene>
    <name evidence="1" type="ORF">CCAND93_120025</name>
</gene>
<dbReference type="Proteomes" id="UP000038200">
    <property type="component" value="Unassembled WGS sequence"/>
</dbReference>
<sequence>MNTNKNYTVLSRLLKYKDSKKRKNFLRKAKLSLQGLSSPIHRRP</sequence>
<dbReference type="AlphaFoldDB" id="A0A0B7IFH3"/>
<organism evidence="1 2">
    <name type="scientific">Capnocytophaga canis</name>
    <dbReference type="NCBI Taxonomy" id="1848903"/>
    <lineage>
        <taxon>Bacteria</taxon>
        <taxon>Pseudomonadati</taxon>
        <taxon>Bacteroidota</taxon>
        <taxon>Flavobacteriia</taxon>
        <taxon>Flavobacteriales</taxon>
        <taxon>Flavobacteriaceae</taxon>
        <taxon>Capnocytophaga</taxon>
    </lineage>
</organism>